<keyword evidence="1" id="KW-1133">Transmembrane helix</keyword>
<keyword evidence="1" id="KW-0472">Membrane</keyword>
<dbReference type="RefSeq" id="WP_119036779.1">
    <property type="nucleotide sequence ID" value="NZ_QXDC01000004.1"/>
</dbReference>
<evidence type="ECO:0000313" key="3">
    <source>
        <dbReference type="Proteomes" id="UP000266568"/>
    </source>
</evidence>
<keyword evidence="1" id="KW-0812">Transmembrane</keyword>
<sequence length="701" mass="73239">MPSFGNLFASMTLESASFMSGIKAAQNELKSTQKTFAKVGARLRKIGAIMSVGITAPVVAFGVASFGAASDAAELQSAFDQTFGDMSAVMNKWAEDTGNAMGRSTQEMQKAANTFGIFFNTAVPQDKAAEMSQTFAGLAQDLGSFYNVDTQTAIDKLRSGLTGEAEPLRDFGVFLSSAAVDAKGLEMGLVGVGGKLTEQQKILARYAVILDSTKNAQGDVARTSSGTENQIRAMNAAFEELRVMVGTKLLPVITPLIEKIASALNWFTQLPVPVQNTTIAVVAIAAALGPVILGLGGIVSGIGAALPVLAALAAVITGTAIPALVAFVVAMSPILLPAAAVAAAIVGIVLAVRHWDEISAIAKRVYGAIKTWLLDKLNAVWDSVKAKVDAVGDWFHNLWDRVVGHSYIPDMVNAIGQHMARLDALMVAPAQAATSKTAQAFEALQQRVSGILANLFPKQAAFNQLKRDIDDLTAYAKKAGWSPQELDAAITKARTDYFKSLPGPAKTPFDDIPDIGSNGTGIAKEAGEAADAVIDRWSKVRAANDNMIKSFADMARDVAGSLRGLVNNIKSGDWLGALQSVLDIVGQVAGILKGTGTPAVRTFSLDGARAAGGSVMPNGNYLVGERGPEILQMGGRGGSIVPNNQIGGGRPLVFDLRGAVMTEDLLRQMSQMADGAAIRGATGGAALAGQQGRRARRRALA</sequence>
<reference evidence="2 3" key="1">
    <citation type="submission" date="2018-08" db="EMBL/GenBank/DDBJ databases">
        <title>Genomic Encyclopedia of Type Strains, Phase IV (KMG-IV): sequencing the most valuable type-strain genomes for metagenomic binning, comparative biology and taxonomic classification.</title>
        <authorList>
            <person name="Goeker M."/>
        </authorList>
    </citation>
    <scope>NUCLEOTIDE SEQUENCE [LARGE SCALE GENOMIC DNA]</scope>
    <source>
        <strain evidence="2 3">DSM 25527</strain>
    </source>
</reference>
<dbReference type="NCBIfam" id="TIGR01760">
    <property type="entry name" value="tape_meas_TP901"/>
    <property type="match status" value="1"/>
</dbReference>
<dbReference type="InterPro" id="IPR010090">
    <property type="entry name" value="Phage_tape_meas"/>
</dbReference>
<feature type="transmembrane region" description="Helical" evidence="1">
    <location>
        <begin position="306"/>
        <end position="328"/>
    </location>
</feature>
<keyword evidence="3" id="KW-1185">Reference proteome</keyword>
<feature type="transmembrane region" description="Helical" evidence="1">
    <location>
        <begin position="334"/>
        <end position="355"/>
    </location>
</feature>
<dbReference type="AlphaFoldDB" id="A0A397NP91"/>
<dbReference type="Proteomes" id="UP000266568">
    <property type="component" value="Unassembled WGS sequence"/>
</dbReference>
<evidence type="ECO:0000313" key="2">
    <source>
        <dbReference type="EMBL" id="RIA37473.1"/>
    </source>
</evidence>
<evidence type="ECO:0000256" key="1">
    <source>
        <dbReference type="SAM" id="Phobius"/>
    </source>
</evidence>
<name>A0A397NP91_9SPHN</name>
<dbReference type="OrthoDB" id="8019720at2"/>
<accession>A0A397NP91</accession>
<feature type="transmembrane region" description="Helical" evidence="1">
    <location>
        <begin position="279"/>
        <end position="299"/>
    </location>
</feature>
<protein>
    <submittedName>
        <fullName evidence="2">TP901 family phage tail tape measure protein</fullName>
    </submittedName>
</protein>
<dbReference type="EMBL" id="QXDC01000004">
    <property type="protein sequence ID" value="RIA37473.1"/>
    <property type="molecule type" value="Genomic_DNA"/>
</dbReference>
<proteinExistence type="predicted"/>
<gene>
    <name evidence="2" type="ORF">DFR49_3358</name>
</gene>
<comment type="caution">
    <text evidence="2">The sequence shown here is derived from an EMBL/GenBank/DDBJ whole genome shotgun (WGS) entry which is preliminary data.</text>
</comment>
<organism evidence="2 3">
    <name type="scientific">Hephaestia caeni</name>
    <dbReference type="NCBI Taxonomy" id="645617"/>
    <lineage>
        <taxon>Bacteria</taxon>
        <taxon>Pseudomonadati</taxon>
        <taxon>Pseudomonadota</taxon>
        <taxon>Alphaproteobacteria</taxon>
        <taxon>Sphingomonadales</taxon>
        <taxon>Sphingomonadaceae</taxon>
        <taxon>Hephaestia</taxon>
    </lineage>
</organism>